<reference evidence="2 3" key="1">
    <citation type="submission" date="2020-08" db="EMBL/GenBank/DDBJ databases">
        <title>Sequencing the genomes of 1000 actinobacteria strains.</title>
        <authorList>
            <person name="Klenk H.-P."/>
        </authorList>
    </citation>
    <scope>NUCLEOTIDE SEQUENCE [LARGE SCALE GENOMIC DNA]</scope>
    <source>
        <strain evidence="2 3">DSM 22826</strain>
    </source>
</reference>
<dbReference type="SUPFAM" id="SSF47226">
    <property type="entry name" value="Histidine-containing phosphotransfer domain, HPT domain"/>
    <property type="match status" value="1"/>
</dbReference>
<name>A0A839QH28_9MICC</name>
<feature type="domain" description="HPt" evidence="1">
    <location>
        <begin position="33"/>
        <end position="104"/>
    </location>
</feature>
<keyword evidence="3" id="KW-1185">Reference proteome</keyword>
<proteinExistence type="predicted"/>
<accession>A0A839QH28</accession>
<comment type="caution">
    <text evidence="2">The sequence shown here is derived from an EMBL/GenBank/DDBJ whole genome shotgun (WGS) entry which is preliminary data.</text>
</comment>
<dbReference type="GO" id="GO:0000160">
    <property type="term" value="P:phosphorelay signal transduction system"/>
    <property type="evidence" value="ECO:0007669"/>
    <property type="project" value="InterPro"/>
</dbReference>
<dbReference type="Proteomes" id="UP000523000">
    <property type="component" value="Unassembled WGS sequence"/>
</dbReference>
<dbReference type="RefSeq" id="WP_183510496.1">
    <property type="nucleotide sequence ID" value="NZ_BAABGK010000107.1"/>
</dbReference>
<sequence>MSVVFAPGQQLVCSGTVHTLMVNVGTETTNLFLCRFISMLPARICKLEAAIRDHDGDAGLDAALSLKSSACMSGALRLGAVATALHLAFAHDDPAEQLALLEQVREIGPRTVRDLKRFLSGVWPTPS</sequence>
<dbReference type="Gene3D" id="1.20.120.160">
    <property type="entry name" value="HPT domain"/>
    <property type="match status" value="1"/>
</dbReference>
<gene>
    <name evidence="2" type="ORF">E9229_001391</name>
</gene>
<dbReference type="InterPro" id="IPR008207">
    <property type="entry name" value="Sig_transdc_His_kin_Hpt_dom"/>
</dbReference>
<evidence type="ECO:0000259" key="1">
    <source>
        <dbReference type="Pfam" id="PF01627"/>
    </source>
</evidence>
<organism evidence="2 3">
    <name type="scientific">Paeniglutamicibacter cryotolerans</name>
    <dbReference type="NCBI Taxonomy" id="670079"/>
    <lineage>
        <taxon>Bacteria</taxon>
        <taxon>Bacillati</taxon>
        <taxon>Actinomycetota</taxon>
        <taxon>Actinomycetes</taxon>
        <taxon>Micrococcales</taxon>
        <taxon>Micrococcaceae</taxon>
        <taxon>Paeniglutamicibacter</taxon>
    </lineage>
</organism>
<evidence type="ECO:0000313" key="3">
    <source>
        <dbReference type="Proteomes" id="UP000523000"/>
    </source>
</evidence>
<protein>
    <submittedName>
        <fullName evidence="2">HPt (Histidine-containing phosphotransfer) domain-containing protein</fullName>
    </submittedName>
</protein>
<evidence type="ECO:0000313" key="2">
    <source>
        <dbReference type="EMBL" id="MBB2995200.1"/>
    </source>
</evidence>
<dbReference type="EMBL" id="JACHVS010000001">
    <property type="protein sequence ID" value="MBB2995200.1"/>
    <property type="molecule type" value="Genomic_DNA"/>
</dbReference>
<dbReference type="AlphaFoldDB" id="A0A839QH28"/>
<dbReference type="Pfam" id="PF01627">
    <property type="entry name" value="Hpt"/>
    <property type="match status" value="1"/>
</dbReference>
<dbReference type="InterPro" id="IPR036641">
    <property type="entry name" value="HPT_dom_sf"/>
</dbReference>